<keyword evidence="2" id="KW-1185">Reference proteome</keyword>
<gene>
    <name evidence="1" type="ORF">ANE_LOCUS18839</name>
</gene>
<dbReference type="Proteomes" id="UP000489600">
    <property type="component" value="Unassembled WGS sequence"/>
</dbReference>
<name>A0A565C452_9BRAS</name>
<dbReference type="AlphaFoldDB" id="A0A565C452"/>
<organism evidence="1 2">
    <name type="scientific">Arabis nemorensis</name>
    <dbReference type="NCBI Taxonomy" id="586526"/>
    <lineage>
        <taxon>Eukaryota</taxon>
        <taxon>Viridiplantae</taxon>
        <taxon>Streptophyta</taxon>
        <taxon>Embryophyta</taxon>
        <taxon>Tracheophyta</taxon>
        <taxon>Spermatophyta</taxon>
        <taxon>Magnoliopsida</taxon>
        <taxon>eudicotyledons</taxon>
        <taxon>Gunneridae</taxon>
        <taxon>Pentapetalae</taxon>
        <taxon>rosids</taxon>
        <taxon>malvids</taxon>
        <taxon>Brassicales</taxon>
        <taxon>Brassicaceae</taxon>
        <taxon>Arabideae</taxon>
        <taxon>Arabis</taxon>
    </lineage>
</organism>
<evidence type="ECO:0000313" key="2">
    <source>
        <dbReference type="Proteomes" id="UP000489600"/>
    </source>
</evidence>
<proteinExistence type="predicted"/>
<sequence>MRLCLQTAVHVCRISGSRFCVVQGSNDAAEELLFVELRKSSSHIVGEVALVHEAWDDSSPTGEKDTSGFH</sequence>
<dbReference type="EMBL" id="CABITT030000006">
    <property type="protein sequence ID" value="VVB08395.1"/>
    <property type="molecule type" value="Genomic_DNA"/>
</dbReference>
<protein>
    <submittedName>
        <fullName evidence="1">Uncharacterized protein</fullName>
    </submittedName>
</protein>
<accession>A0A565C452</accession>
<reference evidence="1" key="1">
    <citation type="submission" date="2019-07" db="EMBL/GenBank/DDBJ databases">
        <authorList>
            <person name="Dittberner H."/>
        </authorList>
    </citation>
    <scope>NUCLEOTIDE SEQUENCE [LARGE SCALE GENOMIC DNA]</scope>
</reference>
<comment type="caution">
    <text evidence="1">The sequence shown here is derived from an EMBL/GenBank/DDBJ whole genome shotgun (WGS) entry which is preliminary data.</text>
</comment>
<evidence type="ECO:0000313" key="1">
    <source>
        <dbReference type="EMBL" id="VVB08395.1"/>
    </source>
</evidence>